<dbReference type="InterPro" id="IPR007050">
    <property type="entry name" value="HTH_bacterioopsin"/>
</dbReference>
<evidence type="ECO:0000256" key="1">
    <source>
        <dbReference type="ARBA" id="ARBA00023015"/>
    </source>
</evidence>
<name>A0A6A8GBM9_9EURY</name>
<keyword evidence="2" id="KW-0804">Transcription</keyword>
<evidence type="ECO:0000313" key="5">
    <source>
        <dbReference type="Proteomes" id="UP000443423"/>
    </source>
</evidence>
<dbReference type="Proteomes" id="UP000443423">
    <property type="component" value="Unassembled WGS sequence"/>
</dbReference>
<evidence type="ECO:0000256" key="2">
    <source>
        <dbReference type="ARBA" id="ARBA00023163"/>
    </source>
</evidence>
<accession>A0A6A8GBM9</accession>
<keyword evidence="1" id="KW-0805">Transcription regulation</keyword>
<dbReference type="PANTHER" id="PTHR34236:SF1">
    <property type="entry name" value="DIMETHYL SULFOXIDE REDUCTASE TRANSCRIPTIONAL ACTIVATOR"/>
    <property type="match status" value="1"/>
</dbReference>
<reference evidence="4 5" key="1">
    <citation type="submission" date="2019-11" db="EMBL/GenBank/DDBJ databases">
        <title>Whole genome sequence of Haloferax sp. MBLA0078.</title>
        <authorList>
            <person name="Seo M.-J."/>
            <person name="Cho E.-S."/>
        </authorList>
    </citation>
    <scope>NUCLEOTIDE SEQUENCE [LARGE SCALE GENOMIC DNA]</scope>
    <source>
        <strain evidence="4 5">MBLA0078</strain>
    </source>
</reference>
<dbReference type="SUPFAM" id="SSF88659">
    <property type="entry name" value="Sigma3 and sigma4 domains of RNA polymerase sigma factors"/>
    <property type="match status" value="1"/>
</dbReference>
<dbReference type="AlphaFoldDB" id="A0A6A8GBM9"/>
<gene>
    <name evidence="4" type="ORF">GJR99_17205</name>
</gene>
<evidence type="ECO:0000313" key="4">
    <source>
        <dbReference type="EMBL" id="MRW98307.1"/>
    </source>
</evidence>
<comment type="caution">
    <text evidence="4">The sequence shown here is derived from an EMBL/GenBank/DDBJ whole genome shotgun (WGS) entry which is preliminary data.</text>
</comment>
<evidence type="ECO:0000259" key="3">
    <source>
        <dbReference type="Pfam" id="PF04967"/>
    </source>
</evidence>
<feature type="domain" description="HTH bat-type" evidence="3">
    <location>
        <begin position="154"/>
        <end position="205"/>
    </location>
</feature>
<organism evidence="4 5">
    <name type="scientific">Haloferax marinum</name>
    <dbReference type="NCBI Taxonomy" id="2666143"/>
    <lineage>
        <taxon>Archaea</taxon>
        <taxon>Methanobacteriati</taxon>
        <taxon>Methanobacteriota</taxon>
        <taxon>Stenosarchaea group</taxon>
        <taxon>Halobacteria</taxon>
        <taxon>Halobacteriales</taxon>
        <taxon>Haloferacaceae</taxon>
        <taxon>Haloferax</taxon>
    </lineage>
</organism>
<proteinExistence type="predicted"/>
<keyword evidence="5" id="KW-1185">Reference proteome</keyword>
<dbReference type="EMBL" id="WKJQ01000003">
    <property type="protein sequence ID" value="MRW98307.1"/>
    <property type="molecule type" value="Genomic_DNA"/>
</dbReference>
<dbReference type="PANTHER" id="PTHR34236">
    <property type="entry name" value="DIMETHYL SULFOXIDE REDUCTASE TRANSCRIPTIONAL ACTIVATOR"/>
    <property type="match status" value="1"/>
</dbReference>
<dbReference type="Pfam" id="PF04967">
    <property type="entry name" value="HTH_10"/>
    <property type="match status" value="1"/>
</dbReference>
<sequence>MSETDIDEAFVRHPHQRNIQVVLEIAPDGSCFMEAIDGEISDIEMHFPNGDCHCDVTVCREEDHRQCVEIFHHSGAVCRNCPGIVFSRYDLVPQFLKRTADGFVVKAYLPTNHQLSDLIDDLRTVSHHVRLLRIINLDGKDIGSQTADIDLSRLTNKQRETLERATERGYYKSPPSVSLAELAEEFGVSESALSQRLARAEEAVMGQLFSA</sequence>
<dbReference type="InterPro" id="IPR013324">
    <property type="entry name" value="RNA_pol_sigma_r3/r4-like"/>
</dbReference>
<protein>
    <submittedName>
        <fullName evidence="4">Bacterio-opsin activator</fullName>
    </submittedName>
</protein>